<evidence type="ECO:0000313" key="3">
    <source>
        <dbReference type="Proteomes" id="UP000439903"/>
    </source>
</evidence>
<dbReference type="OrthoDB" id="2392981at2759"/>
<feature type="chain" id="PRO_5034121098" description="MD-2-related lipid-recognition domain-containing protein" evidence="1">
    <location>
        <begin position="19"/>
        <end position="149"/>
    </location>
</feature>
<evidence type="ECO:0000313" key="2">
    <source>
        <dbReference type="EMBL" id="KAF0536464.1"/>
    </source>
</evidence>
<dbReference type="Proteomes" id="UP000439903">
    <property type="component" value="Unassembled WGS sequence"/>
</dbReference>
<evidence type="ECO:0008006" key="4">
    <source>
        <dbReference type="Google" id="ProtNLM"/>
    </source>
</evidence>
<proteinExistence type="predicted"/>
<sequence length="149" mass="15923">MKNFIFAFILFALLTVNAAPFQLNKRATTFDNCTGFGFVDSLTVKIGTDPPVSGKNESFDVSGKLTKNDITKNQTLLAIAYEDTAGELIADAYIQAFNNSIKAGTQFTISASDVPTPDLPNKYSLIVAVVDPAFEGIIACATANFGVKI</sequence>
<dbReference type="AlphaFoldDB" id="A0A8H4EQQ2"/>
<gene>
    <name evidence="2" type="ORF">F8M41_009132</name>
</gene>
<accession>A0A8H4EQQ2</accession>
<evidence type="ECO:0000256" key="1">
    <source>
        <dbReference type="SAM" id="SignalP"/>
    </source>
</evidence>
<feature type="signal peptide" evidence="1">
    <location>
        <begin position="1"/>
        <end position="18"/>
    </location>
</feature>
<keyword evidence="3" id="KW-1185">Reference proteome</keyword>
<protein>
    <recommendedName>
        <fullName evidence="4">MD-2-related lipid-recognition domain-containing protein</fullName>
    </recommendedName>
</protein>
<organism evidence="2 3">
    <name type="scientific">Gigaspora margarita</name>
    <dbReference type="NCBI Taxonomy" id="4874"/>
    <lineage>
        <taxon>Eukaryota</taxon>
        <taxon>Fungi</taxon>
        <taxon>Fungi incertae sedis</taxon>
        <taxon>Mucoromycota</taxon>
        <taxon>Glomeromycotina</taxon>
        <taxon>Glomeromycetes</taxon>
        <taxon>Diversisporales</taxon>
        <taxon>Gigasporaceae</taxon>
        <taxon>Gigaspora</taxon>
    </lineage>
</organism>
<name>A0A8H4EQQ2_GIGMA</name>
<keyword evidence="1" id="KW-0732">Signal</keyword>
<comment type="caution">
    <text evidence="2">The sequence shown here is derived from an EMBL/GenBank/DDBJ whole genome shotgun (WGS) entry which is preliminary data.</text>
</comment>
<dbReference type="EMBL" id="WTPW01000199">
    <property type="protein sequence ID" value="KAF0536464.1"/>
    <property type="molecule type" value="Genomic_DNA"/>
</dbReference>
<reference evidence="2 3" key="1">
    <citation type="journal article" date="2019" name="Environ. Microbiol.">
        <title>At the nexus of three kingdoms: the genome of the mycorrhizal fungus Gigaspora margarita provides insights into plant, endobacterial and fungal interactions.</title>
        <authorList>
            <person name="Venice F."/>
            <person name="Ghignone S."/>
            <person name="Salvioli di Fossalunga A."/>
            <person name="Amselem J."/>
            <person name="Novero M."/>
            <person name="Xianan X."/>
            <person name="Sedzielewska Toro K."/>
            <person name="Morin E."/>
            <person name="Lipzen A."/>
            <person name="Grigoriev I.V."/>
            <person name="Henrissat B."/>
            <person name="Martin F.M."/>
            <person name="Bonfante P."/>
        </authorList>
    </citation>
    <scope>NUCLEOTIDE SEQUENCE [LARGE SCALE GENOMIC DNA]</scope>
    <source>
        <strain evidence="2 3">BEG34</strain>
    </source>
</reference>